<dbReference type="InterPro" id="IPR002350">
    <property type="entry name" value="Kazal_dom"/>
</dbReference>
<dbReference type="Gene3D" id="3.30.60.30">
    <property type="match status" value="5"/>
</dbReference>
<dbReference type="InterPro" id="IPR039932">
    <property type="entry name" value="Spink4-like"/>
</dbReference>
<feature type="domain" description="Kazal-like" evidence="5">
    <location>
        <begin position="331"/>
        <end position="386"/>
    </location>
</feature>
<dbReference type="GO" id="GO:0004867">
    <property type="term" value="F:serine-type endopeptidase inhibitor activity"/>
    <property type="evidence" value="ECO:0007669"/>
    <property type="project" value="InterPro"/>
</dbReference>
<dbReference type="SMART" id="SM00280">
    <property type="entry name" value="KAZAL"/>
    <property type="match status" value="5"/>
</dbReference>
<feature type="domain" description="Kazal-like" evidence="5">
    <location>
        <begin position="93"/>
        <end position="146"/>
    </location>
</feature>
<dbReference type="InterPro" id="IPR036058">
    <property type="entry name" value="Kazal_dom_sf"/>
</dbReference>
<feature type="compositionally biased region" description="Gly residues" evidence="4">
    <location>
        <begin position="420"/>
        <end position="454"/>
    </location>
</feature>
<protein>
    <recommendedName>
        <fullName evidence="5">Kazal-like domain-containing protein</fullName>
    </recommendedName>
</protein>
<dbReference type="AlphaFoldDB" id="A0AAN9V6R4"/>
<reference evidence="6 7" key="1">
    <citation type="submission" date="2024-03" db="EMBL/GenBank/DDBJ databases">
        <title>The genome assembly and annotation of the cricket Gryllus longicercus Weissman &amp; Gray.</title>
        <authorList>
            <person name="Szrajer S."/>
            <person name="Gray D."/>
            <person name="Ylla G."/>
        </authorList>
    </citation>
    <scope>NUCLEOTIDE SEQUENCE [LARGE SCALE GENOMIC DNA]</scope>
    <source>
        <strain evidence="6">DAG 2021-001</strain>
        <tissue evidence="6">Whole body minus gut</tissue>
    </source>
</reference>
<name>A0AAN9V6R4_9ORTH</name>
<evidence type="ECO:0000256" key="3">
    <source>
        <dbReference type="ARBA" id="ARBA00023157"/>
    </source>
</evidence>
<feature type="domain" description="Kazal-like" evidence="5">
    <location>
        <begin position="147"/>
        <end position="200"/>
    </location>
</feature>
<evidence type="ECO:0000256" key="2">
    <source>
        <dbReference type="ARBA" id="ARBA00022525"/>
    </source>
</evidence>
<dbReference type="SUPFAM" id="SSF100895">
    <property type="entry name" value="Kazal-type serine protease inhibitors"/>
    <property type="match status" value="6"/>
</dbReference>
<evidence type="ECO:0000259" key="5">
    <source>
        <dbReference type="PROSITE" id="PS51465"/>
    </source>
</evidence>
<dbReference type="EMBL" id="JAZDUA010000764">
    <property type="protein sequence ID" value="KAK7789399.1"/>
    <property type="molecule type" value="Genomic_DNA"/>
</dbReference>
<keyword evidence="3" id="KW-1015">Disulfide bond</keyword>
<comment type="caution">
    <text evidence="6">The sequence shown here is derived from an EMBL/GenBank/DDBJ whole genome shotgun (WGS) entry which is preliminary data.</text>
</comment>
<gene>
    <name evidence="6" type="ORF">R5R35_010262</name>
</gene>
<evidence type="ECO:0000313" key="7">
    <source>
        <dbReference type="Proteomes" id="UP001378592"/>
    </source>
</evidence>
<dbReference type="Pfam" id="PF07648">
    <property type="entry name" value="Kazal_2"/>
    <property type="match status" value="6"/>
</dbReference>
<dbReference type="PANTHER" id="PTHR21179:SF0">
    <property type="entry name" value="SERINE PROTEASE INHIBITOR KAZAL-TYPE 4"/>
    <property type="match status" value="1"/>
</dbReference>
<feature type="compositionally biased region" description="Low complexity" evidence="4">
    <location>
        <begin position="472"/>
        <end position="514"/>
    </location>
</feature>
<dbReference type="Proteomes" id="UP001378592">
    <property type="component" value="Unassembled WGS sequence"/>
</dbReference>
<dbReference type="PANTHER" id="PTHR21179">
    <property type="entry name" value="SERINE-TYPE ENDOPEPTIDASE INHIBITOR"/>
    <property type="match status" value="1"/>
</dbReference>
<proteinExistence type="predicted"/>
<dbReference type="CDD" id="cd00104">
    <property type="entry name" value="KAZAL_FS"/>
    <property type="match status" value="4"/>
</dbReference>
<sequence>MCLEAARNTTWDPVCANDGQTFQNFLAFQCYVRFFRARGLSVRRGACSNQPVPDYCMFSFVVWRQVCGADNVTYSSPWELMCNAQRTRVPNHVEYDGPCRLRCAMSLVYDPICGSDGVDYPNPEALRCAAQRNPGLQAARRGPCAPEAPVAACRTMARARSRESPVCASNGVTYPSHAHVLCLREYNPKLRILHDGPCRMEDVDTRPLDIVRLCHYADHTALWMPLCASDGRTYPNLFVLKCAQARLLMPKDVTVERAGECEASEGQTRAPEDEDEDACQRAAAEPRVIDRPLFCANDGRTYYNHRHYACAVQRDGDWFPYHILRLNMPCEAADTPCERLRLMPDALHVDPVCANDGITYASPLALMCAMANNEGLKRHHRGQCLSESEEEGGHGHNHGGGGGHQGGDAGSQGGNNSNNGNGGSDPGGNSNGNGGGDGGTPGDNTGAGSGGTDAGGDDYDDNQEAGGNGTNQSQNQEPQGPPGSEGAPESTESPETSGSPGSSGSPEPEGSQEPQPKPPAENPRKDDAEELDLSREPR</sequence>
<dbReference type="GO" id="GO:0005576">
    <property type="term" value="C:extracellular region"/>
    <property type="evidence" value="ECO:0007669"/>
    <property type="project" value="UniProtKB-SubCell"/>
</dbReference>
<feature type="region of interest" description="Disordered" evidence="4">
    <location>
        <begin position="380"/>
        <end position="538"/>
    </location>
</feature>
<feature type="domain" description="Kazal-like" evidence="5">
    <location>
        <begin position="208"/>
        <end position="263"/>
    </location>
</feature>
<dbReference type="PROSITE" id="PS51465">
    <property type="entry name" value="KAZAL_2"/>
    <property type="match status" value="4"/>
</dbReference>
<keyword evidence="2" id="KW-0964">Secreted</keyword>
<feature type="compositionally biased region" description="Gly residues" evidence="4">
    <location>
        <begin position="398"/>
        <end position="413"/>
    </location>
</feature>
<comment type="subcellular location">
    <subcellularLocation>
        <location evidence="1">Secreted</location>
    </subcellularLocation>
</comment>
<feature type="compositionally biased region" description="Basic and acidic residues" evidence="4">
    <location>
        <begin position="522"/>
        <end position="538"/>
    </location>
</feature>
<keyword evidence="7" id="KW-1185">Reference proteome</keyword>
<accession>A0AAN9V6R4</accession>
<organism evidence="6 7">
    <name type="scientific">Gryllus longicercus</name>
    <dbReference type="NCBI Taxonomy" id="2509291"/>
    <lineage>
        <taxon>Eukaryota</taxon>
        <taxon>Metazoa</taxon>
        <taxon>Ecdysozoa</taxon>
        <taxon>Arthropoda</taxon>
        <taxon>Hexapoda</taxon>
        <taxon>Insecta</taxon>
        <taxon>Pterygota</taxon>
        <taxon>Neoptera</taxon>
        <taxon>Polyneoptera</taxon>
        <taxon>Orthoptera</taxon>
        <taxon>Ensifera</taxon>
        <taxon>Gryllidea</taxon>
        <taxon>Grylloidea</taxon>
        <taxon>Gryllidae</taxon>
        <taxon>Gryllinae</taxon>
        <taxon>Gryllus</taxon>
    </lineage>
</organism>
<evidence type="ECO:0000256" key="1">
    <source>
        <dbReference type="ARBA" id="ARBA00004613"/>
    </source>
</evidence>
<evidence type="ECO:0000313" key="6">
    <source>
        <dbReference type="EMBL" id="KAK7789399.1"/>
    </source>
</evidence>
<evidence type="ECO:0000256" key="4">
    <source>
        <dbReference type="SAM" id="MobiDB-lite"/>
    </source>
</evidence>